<sequence length="303" mass="34118">MELPQVGKNCNLENCNSLDFLPITCPFCQKTFCGEHRLPLNHNCSQWDCVDKQLIQCVTCSNLIKAPEQPSLSPKEALEEHLKSNCKIHLYALPDTISFDRNCSVQGCSSVDPHIGRIHCEGCGQGYCLKHRHPSTHSCECLFTDEKRKLERKLAAQEKVAKILRLPDSSTKQKIIKPIPAKSKKGSIVELMKMRTQAKGDSSIPPASRIYLYVQCPKTSNMDTLSVFFDKKSSIGRILDALANMCNITNRNNMISAADPERLYLYKCPEMTVIDNSMILEKAVKDLDTILLERQVDVTSLEK</sequence>
<dbReference type="PANTHER" id="PTHR14677">
    <property type="entry name" value="ARSENITE INDUCUBLE RNA ASSOCIATED PROTEIN AIP-1-RELATED"/>
    <property type="match status" value="1"/>
</dbReference>
<dbReference type="AlphaFoldDB" id="A0A9P6YVS2"/>
<keyword evidence="1" id="KW-0479">Metal-binding</keyword>
<dbReference type="InterPro" id="IPR057358">
    <property type="entry name" value="UBL_ZFAND1-like"/>
</dbReference>
<dbReference type="EMBL" id="JAANIU010002069">
    <property type="protein sequence ID" value="KAG1565558.1"/>
    <property type="molecule type" value="Genomic_DNA"/>
</dbReference>
<evidence type="ECO:0000256" key="4">
    <source>
        <dbReference type="PROSITE-ProRule" id="PRU00449"/>
    </source>
</evidence>
<name>A0A9P6YVS2_9FUNG</name>
<keyword evidence="3" id="KW-0862">Zinc</keyword>
<evidence type="ECO:0000313" key="7">
    <source>
        <dbReference type="Proteomes" id="UP000740926"/>
    </source>
</evidence>
<proteinExistence type="predicted"/>
<dbReference type="Proteomes" id="UP000740926">
    <property type="component" value="Unassembled WGS sequence"/>
</dbReference>
<evidence type="ECO:0000256" key="2">
    <source>
        <dbReference type="ARBA" id="ARBA00022771"/>
    </source>
</evidence>
<dbReference type="InterPro" id="IPR035896">
    <property type="entry name" value="AN1-like_Znf"/>
</dbReference>
<gene>
    <name evidence="6" type="ORF">G6F50_009962</name>
</gene>
<organism evidence="6 7">
    <name type="scientific">Rhizopus delemar</name>
    <dbReference type="NCBI Taxonomy" id="936053"/>
    <lineage>
        <taxon>Eukaryota</taxon>
        <taxon>Fungi</taxon>
        <taxon>Fungi incertae sedis</taxon>
        <taxon>Mucoromycota</taxon>
        <taxon>Mucoromycotina</taxon>
        <taxon>Mucoromycetes</taxon>
        <taxon>Mucorales</taxon>
        <taxon>Mucorineae</taxon>
        <taxon>Rhizopodaceae</taxon>
        <taxon>Rhizopus</taxon>
    </lineage>
</organism>
<accession>A0A9P6YVS2</accession>
<evidence type="ECO:0000256" key="1">
    <source>
        <dbReference type="ARBA" id="ARBA00022723"/>
    </source>
</evidence>
<feature type="domain" description="AN1-type" evidence="5">
    <location>
        <begin position="4"/>
        <end position="52"/>
    </location>
</feature>
<dbReference type="InterPro" id="IPR000058">
    <property type="entry name" value="Znf_AN1"/>
</dbReference>
<dbReference type="SUPFAM" id="SSF118310">
    <property type="entry name" value="AN1-like Zinc finger"/>
    <property type="match status" value="2"/>
</dbReference>
<keyword evidence="2 4" id="KW-0863">Zinc-finger</keyword>
<evidence type="ECO:0000313" key="6">
    <source>
        <dbReference type="EMBL" id="KAG1565558.1"/>
    </source>
</evidence>
<dbReference type="PANTHER" id="PTHR14677:SF40">
    <property type="entry name" value="CDC48-ASSOCIATED UBIQUITIN-LIKE_ZINC FINGER PROTEIN 1"/>
    <property type="match status" value="1"/>
</dbReference>
<reference evidence="6 7" key="1">
    <citation type="journal article" date="2020" name="Microb. Genom.">
        <title>Genetic diversity of clinical and environmental Mucorales isolates obtained from an investigation of mucormycosis cases among solid organ transplant recipients.</title>
        <authorList>
            <person name="Nguyen M.H."/>
            <person name="Kaul D."/>
            <person name="Muto C."/>
            <person name="Cheng S.J."/>
            <person name="Richter R.A."/>
            <person name="Bruno V.M."/>
            <person name="Liu G."/>
            <person name="Beyhan S."/>
            <person name="Sundermann A.J."/>
            <person name="Mounaud S."/>
            <person name="Pasculle A.W."/>
            <person name="Nierman W.C."/>
            <person name="Driscoll E."/>
            <person name="Cumbie R."/>
            <person name="Clancy C.J."/>
            <person name="Dupont C.L."/>
        </authorList>
    </citation>
    <scope>NUCLEOTIDE SEQUENCE [LARGE SCALE GENOMIC DNA]</scope>
    <source>
        <strain evidence="6 7">GL24</strain>
    </source>
</reference>
<evidence type="ECO:0000256" key="3">
    <source>
        <dbReference type="ARBA" id="ARBA00022833"/>
    </source>
</evidence>
<dbReference type="SMART" id="SM00154">
    <property type="entry name" value="ZnF_AN1"/>
    <property type="match status" value="2"/>
</dbReference>
<dbReference type="GO" id="GO:0008270">
    <property type="term" value="F:zinc ion binding"/>
    <property type="evidence" value="ECO:0007669"/>
    <property type="project" value="UniProtKB-KW"/>
</dbReference>
<comment type="caution">
    <text evidence="6">The sequence shown here is derived from an EMBL/GenBank/DDBJ whole genome shotgun (WGS) entry which is preliminary data.</text>
</comment>
<protein>
    <recommendedName>
        <fullName evidence="5">AN1-type domain-containing protein</fullName>
    </recommendedName>
</protein>
<evidence type="ECO:0000259" key="5">
    <source>
        <dbReference type="PROSITE" id="PS51039"/>
    </source>
</evidence>
<feature type="domain" description="AN1-type" evidence="5">
    <location>
        <begin position="97"/>
        <end position="147"/>
    </location>
</feature>
<dbReference type="GO" id="GO:0005737">
    <property type="term" value="C:cytoplasm"/>
    <property type="evidence" value="ECO:0007669"/>
    <property type="project" value="TreeGrafter"/>
</dbReference>
<dbReference type="PROSITE" id="PS51039">
    <property type="entry name" value="ZF_AN1"/>
    <property type="match status" value="2"/>
</dbReference>
<dbReference type="Gene3D" id="4.10.1110.10">
    <property type="entry name" value="AN1-like Zinc finger"/>
    <property type="match status" value="2"/>
</dbReference>
<dbReference type="Pfam" id="PF01428">
    <property type="entry name" value="zf-AN1"/>
    <property type="match status" value="2"/>
</dbReference>
<dbReference type="Pfam" id="PF25327">
    <property type="entry name" value="UBL_ZFAND1"/>
    <property type="match status" value="1"/>
</dbReference>
<keyword evidence="7" id="KW-1185">Reference proteome</keyword>